<dbReference type="GeneTree" id="ENSGT00940000165298"/>
<dbReference type="AlphaFoldDB" id="A0A4W2IA39"/>
<sequence>IKFIIEIWSPNVDKNDETCIAILHKPEKDKYGYEKPEERWLPIPTVETIMIRVISVLVDPNGDPSANTDAVKERRQKWKGACCVRKSQETAFE</sequence>
<dbReference type="SMR" id="A0A4W2IA39"/>
<dbReference type="InterPro" id="IPR016135">
    <property type="entry name" value="UBQ-conjugating_enzyme/RWD"/>
</dbReference>
<proteinExistence type="predicted"/>
<dbReference type="OMA" id="MRFISDI"/>
<dbReference type="Gene3D" id="3.10.110.10">
    <property type="entry name" value="Ubiquitin Conjugating Enzyme"/>
    <property type="match status" value="1"/>
</dbReference>
<dbReference type="Pfam" id="PF00179">
    <property type="entry name" value="UQ_con"/>
    <property type="match status" value="1"/>
</dbReference>
<dbReference type="PANTHER" id="PTHR24067">
    <property type="entry name" value="UBIQUITIN-CONJUGATING ENZYME E2"/>
    <property type="match status" value="1"/>
</dbReference>
<dbReference type="STRING" id="30522.A0A4W2IA39"/>
<dbReference type="PROSITE" id="PS50127">
    <property type="entry name" value="UBC_2"/>
    <property type="match status" value="1"/>
</dbReference>
<dbReference type="Ensembl" id="ENSBIXT00005037205.1">
    <property type="protein sequence ID" value="ENSBIXP00005042228.1"/>
    <property type="gene ID" value="ENSBIXG00005025564.1"/>
</dbReference>
<dbReference type="InterPro" id="IPR050113">
    <property type="entry name" value="Ub_conjugating_enzyme"/>
</dbReference>
<dbReference type="SUPFAM" id="SSF54495">
    <property type="entry name" value="UBC-like"/>
    <property type="match status" value="1"/>
</dbReference>
<dbReference type="InterPro" id="IPR000608">
    <property type="entry name" value="UBC"/>
</dbReference>
<evidence type="ECO:0000313" key="3">
    <source>
        <dbReference type="Proteomes" id="UP000314981"/>
    </source>
</evidence>
<dbReference type="Proteomes" id="UP000314981">
    <property type="component" value="Chromosome 7"/>
</dbReference>
<evidence type="ECO:0000313" key="2">
    <source>
        <dbReference type="Ensembl" id="ENSBIXP00005042228.1"/>
    </source>
</evidence>
<reference evidence="3 4" key="1">
    <citation type="submission" date="2018-11" db="EMBL/GenBank/DDBJ databases">
        <title>Haplotype-resolved cattle genomes.</title>
        <authorList>
            <person name="Low W.Y."/>
            <person name="Tearle R."/>
            <person name="Bickhart D.M."/>
            <person name="Rosen B.D."/>
            <person name="Koren S."/>
            <person name="Rhie A."/>
            <person name="Hiendleder S."/>
            <person name="Phillippy A.M."/>
            <person name="Smith T.P.L."/>
            <person name="Williams J.L."/>
        </authorList>
    </citation>
    <scope>NUCLEOTIDE SEQUENCE [LARGE SCALE GENOMIC DNA]</scope>
</reference>
<organism evidence="2 4">
    <name type="scientific">Bos indicus x Bos taurus</name>
    <name type="common">Hybrid cattle</name>
    <dbReference type="NCBI Taxonomy" id="30522"/>
    <lineage>
        <taxon>Eukaryota</taxon>
        <taxon>Metazoa</taxon>
        <taxon>Chordata</taxon>
        <taxon>Craniata</taxon>
        <taxon>Vertebrata</taxon>
        <taxon>Euteleostomi</taxon>
        <taxon>Mammalia</taxon>
        <taxon>Eutheria</taxon>
        <taxon>Laurasiatheria</taxon>
        <taxon>Artiodactyla</taxon>
        <taxon>Ruminantia</taxon>
        <taxon>Pecora</taxon>
        <taxon>Bovidae</taxon>
        <taxon>Bovinae</taxon>
        <taxon>Bos</taxon>
    </lineage>
</organism>
<dbReference type="Ensembl" id="ENSBIXT00000036092.1">
    <property type="protein sequence ID" value="ENSBIXP00000021416.1"/>
    <property type="gene ID" value="ENSBIXG00000024507.1"/>
</dbReference>
<dbReference type="Proteomes" id="UP000429181">
    <property type="component" value="Chromosome 7"/>
</dbReference>
<protein>
    <recommendedName>
        <fullName evidence="1">UBC core domain-containing protein</fullName>
    </recommendedName>
</protein>
<keyword evidence="3" id="KW-1185">Reference proteome</keyword>
<evidence type="ECO:0000259" key="1">
    <source>
        <dbReference type="PROSITE" id="PS50127"/>
    </source>
</evidence>
<name>A0A4W2IA39_BOBOX</name>
<accession>A0A4W2IA39</accession>
<evidence type="ECO:0000313" key="4">
    <source>
        <dbReference type="Proteomes" id="UP000429181"/>
    </source>
</evidence>
<reference evidence="2" key="2">
    <citation type="submission" date="2025-05" db="UniProtKB">
        <authorList>
            <consortium name="Ensembl"/>
        </authorList>
    </citation>
    <scope>IDENTIFICATION</scope>
</reference>
<feature type="domain" description="UBC core" evidence="1">
    <location>
        <begin position="1"/>
        <end position="93"/>
    </location>
</feature>